<dbReference type="Proteomes" id="UP000051461">
    <property type="component" value="Unassembled WGS sequence"/>
</dbReference>
<keyword evidence="13" id="KW-1185">Reference proteome</keyword>
<keyword evidence="2" id="KW-0813">Transport</keyword>
<dbReference type="Gene3D" id="1.20.1560.10">
    <property type="entry name" value="ABC transporter type 1, transmembrane domain"/>
    <property type="match status" value="1"/>
</dbReference>
<keyword evidence="7 9" id="KW-1133">Transmembrane helix</keyword>
<keyword evidence="4 9" id="KW-0812">Transmembrane</keyword>
<dbReference type="PANTHER" id="PTHR43394:SF1">
    <property type="entry name" value="ATP-BINDING CASSETTE SUB-FAMILY B MEMBER 10, MITOCHONDRIAL"/>
    <property type="match status" value="1"/>
</dbReference>
<dbReference type="SUPFAM" id="SSF90123">
    <property type="entry name" value="ABC transporter transmembrane region"/>
    <property type="match status" value="1"/>
</dbReference>
<evidence type="ECO:0000259" key="10">
    <source>
        <dbReference type="PROSITE" id="PS50893"/>
    </source>
</evidence>
<dbReference type="Pfam" id="PF00664">
    <property type="entry name" value="ABC_membrane"/>
    <property type="match status" value="1"/>
</dbReference>
<dbReference type="RefSeq" id="WP_057904061.1">
    <property type="nucleotide sequence ID" value="NZ_AZDA01000033.1"/>
</dbReference>
<sequence length="582" mass="64183">MTQPKLIPGIRRYGKPYLLPLFTAMGLAVLGNLATLIGPDQLSRITNKISAGLRGGMDLKGIWHIVSLLAVIYGIGAFMSYAQGYVMATVAQNFTRDLRTKISRKINRLPLTYFDTHSEGDTLSRVTNDLDTFGQALNQSLGTLVSSVVLIVGAVIMMTWSNWLLSLTAVVASLLGMSVVVLLLTHSQRYFGDQQTQLAAVSGYVEEVYAGHEVVQTYNQTQKATQDFQQLNQRLETSVWKAQFLSGIMQPFMNFIGNFGYVAVSVVGALLALKGTISIGMVVAFMVYVRIFTQPLGQITQAFSGLQSAQAALRRVFAFLDTPDDDDRSAATVMLQRATGKIDFEKVDFGYTFEKQIIHQFSAHIKPGQKVAIVGPTGAGKTTLISLLMGYYTPQHGQIKIDDQPIEQLSKATVRNQFDMVLQDTWLFEATIMANLKYNDPNISDAQVFEAAKAVGVDHFIRTLPQGYATVLNEAVSLSVGQKQLLTIARALVRNRPMLILDEATSSVDTRTEEQLQQAMDVLTKNRTSLVIAHRLSTIKNADTILVLNHGTVIEAGTHEELMKQKGFYANLYNSQFEKLTA</sequence>
<dbReference type="GO" id="GO:0005886">
    <property type="term" value="C:plasma membrane"/>
    <property type="evidence" value="ECO:0007669"/>
    <property type="project" value="UniProtKB-SubCell"/>
</dbReference>
<evidence type="ECO:0000256" key="2">
    <source>
        <dbReference type="ARBA" id="ARBA00022448"/>
    </source>
</evidence>
<evidence type="ECO:0000313" key="12">
    <source>
        <dbReference type="EMBL" id="KRK39868.1"/>
    </source>
</evidence>
<dbReference type="FunFam" id="1.20.1560.10:FF:000011">
    <property type="entry name" value="Multidrug ABC transporter ATP-binding protein"/>
    <property type="match status" value="1"/>
</dbReference>
<proteinExistence type="predicted"/>
<dbReference type="CDD" id="cd03254">
    <property type="entry name" value="ABCC_Glucan_exporter_like"/>
    <property type="match status" value="1"/>
</dbReference>
<feature type="transmembrane region" description="Helical" evidence="9">
    <location>
        <begin position="62"/>
        <end position="82"/>
    </location>
</feature>
<dbReference type="SMART" id="SM00382">
    <property type="entry name" value="AAA"/>
    <property type="match status" value="1"/>
</dbReference>
<feature type="domain" description="ABC transporter" evidence="10">
    <location>
        <begin position="342"/>
        <end position="575"/>
    </location>
</feature>
<evidence type="ECO:0000256" key="4">
    <source>
        <dbReference type="ARBA" id="ARBA00022692"/>
    </source>
</evidence>
<keyword evidence="6 12" id="KW-0067">ATP-binding</keyword>
<dbReference type="InterPro" id="IPR036640">
    <property type="entry name" value="ABC1_TM_sf"/>
</dbReference>
<evidence type="ECO:0000256" key="9">
    <source>
        <dbReference type="SAM" id="Phobius"/>
    </source>
</evidence>
<dbReference type="PROSITE" id="PS00211">
    <property type="entry name" value="ABC_TRANSPORTER_1"/>
    <property type="match status" value="1"/>
</dbReference>
<keyword evidence="5" id="KW-0547">Nucleotide-binding</keyword>
<name>A0A0R1GZS8_9LACO</name>
<evidence type="ECO:0000259" key="11">
    <source>
        <dbReference type="PROSITE" id="PS50929"/>
    </source>
</evidence>
<dbReference type="EMBL" id="AZDA01000033">
    <property type="protein sequence ID" value="KRK39868.1"/>
    <property type="molecule type" value="Genomic_DNA"/>
</dbReference>
<dbReference type="PATRIC" id="fig|1423726.3.peg.2268"/>
<evidence type="ECO:0000256" key="6">
    <source>
        <dbReference type="ARBA" id="ARBA00022840"/>
    </source>
</evidence>
<dbReference type="SUPFAM" id="SSF52540">
    <property type="entry name" value="P-loop containing nucleoside triphosphate hydrolases"/>
    <property type="match status" value="1"/>
</dbReference>
<dbReference type="InterPro" id="IPR039421">
    <property type="entry name" value="Type_1_exporter"/>
</dbReference>
<dbReference type="GO" id="GO:0015421">
    <property type="term" value="F:ABC-type oligopeptide transporter activity"/>
    <property type="evidence" value="ECO:0007669"/>
    <property type="project" value="TreeGrafter"/>
</dbReference>
<evidence type="ECO:0000256" key="5">
    <source>
        <dbReference type="ARBA" id="ARBA00022741"/>
    </source>
</evidence>
<dbReference type="GO" id="GO:0016887">
    <property type="term" value="F:ATP hydrolysis activity"/>
    <property type="evidence" value="ECO:0007669"/>
    <property type="project" value="InterPro"/>
</dbReference>
<dbReference type="PROSITE" id="PS50893">
    <property type="entry name" value="ABC_TRANSPORTER_2"/>
    <property type="match status" value="1"/>
</dbReference>
<dbReference type="Pfam" id="PF00005">
    <property type="entry name" value="ABC_tran"/>
    <property type="match status" value="1"/>
</dbReference>
<keyword evidence="3" id="KW-1003">Cell membrane</keyword>
<comment type="subcellular location">
    <subcellularLocation>
        <location evidence="1">Cell membrane</location>
        <topology evidence="1">Multi-pass membrane protein</topology>
    </subcellularLocation>
</comment>
<dbReference type="OrthoDB" id="9770415at2"/>
<dbReference type="InterPro" id="IPR027417">
    <property type="entry name" value="P-loop_NTPase"/>
</dbReference>
<feature type="domain" description="ABC transmembrane type-1" evidence="11">
    <location>
        <begin position="22"/>
        <end position="308"/>
    </location>
</feature>
<dbReference type="STRING" id="1423726.FC07_GL002183"/>
<dbReference type="AlphaFoldDB" id="A0A0R1GZS8"/>
<protein>
    <submittedName>
        <fullName evidence="12">ABC transporter ATP-binding protein</fullName>
    </submittedName>
</protein>
<accession>A0A0R1GZS8</accession>
<feature type="transmembrane region" description="Helical" evidence="9">
    <location>
        <begin position="166"/>
        <end position="185"/>
    </location>
</feature>
<dbReference type="PANTHER" id="PTHR43394">
    <property type="entry name" value="ATP-DEPENDENT PERMEASE MDL1, MITOCHONDRIAL"/>
    <property type="match status" value="1"/>
</dbReference>
<dbReference type="InterPro" id="IPR003593">
    <property type="entry name" value="AAA+_ATPase"/>
</dbReference>
<dbReference type="FunFam" id="3.40.50.300:FF:000287">
    <property type="entry name" value="Multidrug ABC transporter ATP-binding protein"/>
    <property type="match status" value="1"/>
</dbReference>
<comment type="caution">
    <text evidence="12">The sequence shown here is derived from an EMBL/GenBank/DDBJ whole genome shotgun (WGS) entry which is preliminary data.</text>
</comment>
<evidence type="ECO:0000256" key="8">
    <source>
        <dbReference type="ARBA" id="ARBA00023136"/>
    </source>
</evidence>
<dbReference type="InterPro" id="IPR017871">
    <property type="entry name" value="ABC_transporter-like_CS"/>
</dbReference>
<feature type="transmembrane region" description="Helical" evidence="9">
    <location>
        <begin position="259"/>
        <end position="289"/>
    </location>
</feature>
<gene>
    <name evidence="12" type="ORF">FC07_GL002183</name>
</gene>
<dbReference type="Gene3D" id="3.40.50.300">
    <property type="entry name" value="P-loop containing nucleotide triphosphate hydrolases"/>
    <property type="match status" value="1"/>
</dbReference>
<dbReference type="InterPro" id="IPR011527">
    <property type="entry name" value="ABC1_TM_dom"/>
</dbReference>
<feature type="transmembrane region" description="Helical" evidence="9">
    <location>
        <begin position="141"/>
        <end position="160"/>
    </location>
</feature>
<evidence type="ECO:0000256" key="1">
    <source>
        <dbReference type="ARBA" id="ARBA00004651"/>
    </source>
</evidence>
<keyword evidence="8 9" id="KW-0472">Membrane</keyword>
<reference evidence="12 13" key="1">
    <citation type="journal article" date="2015" name="Genome Announc.">
        <title>Expanding the biotechnology potential of lactobacilli through comparative genomics of 213 strains and associated genera.</title>
        <authorList>
            <person name="Sun Z."/>
            <person name="Harris H.M."/>
            <person name="McCann A."/>
            <person name="Guo C."/>
            <person name="Argimon S."/>
            <person name="Zhang W."/>
            <person name="Yang X."/>
            <person name="Jeffery I.B."/>
            <person name="Cooney J.C."/>
            <person name="Kagawa T.F."/>
            <person name="Liu W."/>
            <person name="Song Y."/>
            <person name="Salvetti E."/>
            <person name="Wrobel A."/>
            <person name="Rasinkangas P."/>
            <person name="Parkhill J."/>
            <person name="Rea M.C."/>
            <person name="O'Sullivan O."/>
            <person name="Ritari J."/>
            <person name="Douillard F.P."/>
            <person name="Paul Ross R."/>
            <person name="Yang R."/>
            <person name="Briner A.E."/>
            <person name="Felis G.E."/>
            <person name="de Vos W.M."/>
            <person name="Barrangou R."/>
            <person name="Klaenhammer T.R."/>
            <person name="Caufield P.W."/>
            <person name="Cui Y."/>
            <person name="Zhang H."/>
            <person name="O'Toole P.W."/>
        </authorList>
    </citation>
    <scope>NUCLEOTIDE SEQUENCE [LARGE SCALE GENOMIC DNA]</scope>
    <source>
        <strain evidence="12 13">DSM 20003</strain>
    </source>
</reference>
<evidence type="ECO:0000313" key="13">
    <source>
        <dbReference type="Proteomes" id="UP000051461"/>
    </source>
</evidence>
<dbReference type="GO" id="GO:0005524">
    <property type="term" value="F:ATP binding"/>
    <property type="evidence" value="ECO:0007669"/>
    <property type="project" value="UniProtKB-KW"/>
</dbReference>
<organism evidence="12 13">
    <name type="scientific">Loigolactobacillus bifermentans DSM 20003</name>
    <dbReference type="NCBI Taxonomy" id="1423726"/>
    <lineage>
        <taxon>Bacteria</taxon>
        <taxon>Bacillati</taxon>
        <taxon>Bacillota</taxon>
        <taxon>Bacilli</taxon>
        <taxon>Lactobacillales</taxon>
        <taxon>Lactobacillaceae</taxon>
        <taxon>Loigolactobacillus</taxon>
    </lineage>
</organism>
<feature type="transmembrane region" description="Helical" evidence="9">
    <location>
        <begin position="17"/>
        <end position="37"/>
    </location>
</feature>
<dbReference type="PROSITE" id="PS50929">
    <property type="entry name" value="ABC_TM1F"/>
    <property type="match status" value="1"/>
</dbReference>
<dbReference type="CDD" id="cd18547">
    <property type="entry name" value="ABC_6TM_Tm288_like"/>
    <property type="match status" value="1"/>
</dbReference>
<evidence type="ECO:0000256" key="7">
    <source>
        <dbReference type="ARBA" id="ARBA00022989"/>
    </source>
</evidence>
<dbReference type="InterPro" id="IPR003439">
    <property type="entry name" value="ABC_transporter-like_ATP-bd"/>
</dbReference>
<evidence type="ECO:0000256" key="3">
    <source>
        <dbReference type="ARBA" id="ARBA00022475"/>
    </source>
</evidence>